<dbReference type="InterPro" id="IPR050697">
    <property type="entry name" value="Adenylyl/Guanylyl_Cyclase_3/4"/>
</dbReference>
<dbReference type="SMART" id="SM00044">
    <property type="entry name" value="CYCc"/>
    <property type="match status" value="1"/>
</dbReference>
<comment type="caution">
    <text evidence="2">The sequence shown here is derived from an EMBL/GenBank/DDBJ whole genome shotgun (WGS) entry which is preliminary data.</text>
</comment>
<reference evidence="2" key="1">
    <citation type="journal article" date="2014" name="Int. J. Syst. Evol. Microbiol.">
        <title>Complete genome sequence of Corynebacterium casei LMG S-19264T (=DSM 44701T), isolated from a smear-ripened cheese.</title>
        <authorList>
            <consortium name="US DOE Joint Genome Institute (JGI-PGF)"/>
            <person name="Walter F."/>
            <person name="Albersmeier A."/>
            <person name="Kalinowski J."/>
            <person name="Ruckert C."/>
        </authorList>
    </citation>
    <scope>NUCLEOTIDE SEQUENCE</scope>
    <source>
        <strain evidence="2">KCTC 42650</strain>
    </source>
</reference>
<protein>
    <recommendedName>
        <fullName evidence="1">Guanylate cyclase domain-containing protein</fullName>
    </recommendedName>
</protein>
<dbReference type="CDD" id="cd07302">
    <property type="entry name" value="CHD"/>
    <property type="match status" value="1"/>
</dbReference>
<dbReference type="GO" id="GO:0009190">
    <property type="term" value="P:cyclic nucleotide biosynthetic process"/>
    <property type="evidence" value="ECO:0007669"/>
    <property type="project" value="InterPro"/>
</dbReference>
<evidence type="ECO:0000259" key="1">
    <source>
        <dbReference type="PROSITE" id="PS50125"/>
    </source>
</evidence>
<dbReference type="PROSITE" id="PS50125">
    <property type="entry name" value="GUANYLATE_CYCLASE_2"/>
    <property type="match status" value="1"/>
</dbReference>
<evidence type="ECO:0000313" key="3">
    <source>
        <dbReference type="Proteomes" id="UP000626220"/>
    </source>
</evidence>
<proteinExistence type="predicted"/>
<dbReference type="GO" id="GO:0035556">
    <property type="term" value="P:intracellular signal transduction"/>
    <property type="evidence" value="ECO:0007669"/>
    <property type="project" value="InterPro"/>
</dbReference>
<gene>
    <name evidence="2" type="ORF">GCM10017056_41360</name>
</gene>
<keyword evidence="3" id="KW-1185">Reference proteome</keyword>
<dbReference type="InterPro" id="IPR032710">
    <property type="entry name" value="NTF2-like_dom_sf"/>
</dbReference>
<accession>A0A8J3H158</accession>
<dbReference type="InterPro" id="IPR029787">
    <property type="entry name" value="Nucleotide_cyclase"/>
</dbReference>
<dbReference type="SUPFAM" id="SSF54427">
    <property type="entry name" value="NTF2-like"/>
    <property type="match status" value="1"/>
</dbReference>
<dbReference type="InterPro" id="IPR001054">
    <property type="entry name" value="A/G_cyclase"/>
</dbReference>
<dbReference type="GO" id="GO:0004016">
    <property type="term" value="F:adenylate cyclase activity"/>
    <property type="evidence" value="ECO:0007669"/>
    <property type="project" value="UniProtKB-ARBA"/>
</dbReference>
<dbReference type="SUPFAM" id="SSF55073">
    <property type="entry name" value="Nucleotide cyclase"/>
    <property type="match status" value="1"/>
</dbReference>
<dbReference type="Pfam" id="PF13474">
    <property type="entry name" value="SnoaL_3"/>
    <property type="match status" value="1"/>
</dbReference>
<sequence>MGALLASRGETMVNLLAPADPLVFCGTAEGEFFVGDDFRATYLAHLKEIPPGRMIDSRVEAWERGETGWAYWHGTLEFTTTQRPIPTRVTLIFAMYDGIWRVEHIHNSFPVANQEALGYEHTAHDALLEAARKLDPQVGSSGSATVMFTDIADSSAIAEAVGDARWSKVVQAHVEMVRQELEAHGGRLIKSLGDGTMSTFASAGQAMLAALDIQAALDGQAEEPRLRVRIGLHTGDVVQAGDDFFGTVVNKAARIAAFARPGEILVSEATRIMVGGASEFHFTDASRVALKGLEGDHLVYRLE</sequence>
<name>A0A8J3H158_9RHOB</name>
<dbReference type="PANTHER" id="PTHR43081">
    <property type="entry name" value="ADENYLATE CYCLASE, TERMINAL-DIFFERENTIATION SPECIFIC-RELATED"/>
    <property type="match status" value="1"/>
</dbReference>
<dbReference type="EMBL" id="BNCJ01000017">
    <property type="protein sequence ID" value="GHF65900.1"/>
    <property type="molecule type" value="Genomic_DNA"/>
</dbReference>
<dbReference type="Gene3D" id="3.30.70.1230">
    <property type="entry name" value="Nucleotide cyclase"/>
    <property type="match status" value="1"/>
</dbReference>
<dbReference type="Pfam" id="PF00211">
    <property type="entry name" value="Guanylate_cyc"/>
    <property type="match status" value="1"/>
</dbReference>
<dbReference type="AlphaFoldDB" id="A0A8J3H158"/>
<dbReference type="InterPro" id="IPR037401">
    <property type="entry name" value="SnoaL-like"/>
</dbReference>
<evidence type="ECO:0000313" key="2">
    <source>
        <dbReference type="EMBL" id="GHF65900.1"/>
    </source>
</evidence>
<dbReference type="Gene3D" id="3.10.450.50">
    <property type="match status" value="1"/>
</dbReference>
<dbReference type="PANTHER" id="PTHR43081:SF1">
    <property type="entry name" value="ADENYLATE CYCLASE, TERMINAL-DIFFERENTIATION SPECIFIC"/>
    <property type="match status" value="1"/>
</dbReference>
<reference evidence="2" key="2">
    <citation type="submission" date="2020-09" db="EMBL/GenBank/DDBJ databases">
        <authorList>
            <person name="Sun Q."/>
            <person name="Kim S."/>
        </authorList>
    </citation>
    <scope>NUCLEOTIDE SEQUENCE</scope>
    <source>
        <strain evidence="2">KCTC 42650</strain>
    </source>
</reference>
<feature type="domain" description="Guanylate cyclase" evidence="1">
    <location>
        <begin position="145"/>
        <end position="256"/>
    </location>
</feature>
<dbReference type="Proteomes" id="UP000626220">
    <property type="component" value="Unassembled WGS sequence"/>
</dbReference>
<organism evidence="2 3">
    <name type="scientific">Seohaeicola zhoushanensis</name>
    <dbReference type="NCBI Taxonomy" id="1569283"/>
    <lineage>
        <taxon>Bacteria</taxon>
        <taxon>Pseudomonadati</taxon>
        <taxon>Pseudomonadota</taxon>
        <taxon>Alphaproteobacteria</taxon>
        <taxon>Rhodobacterales</taxon>
        <taxon>Roseobacteraceae</taxon>
        <taxon>Seohaeicola</taxon>
    </lineage>
</organism>